<dbReference type="PANTHER" id="PTHR21708:SF43">
    <property type="entry name" value="KETOPANTOATE REDUCTASE C-TERMINAL DOMAIN-CONTAINING PROTEIN"/>
    <property type="match status" value="1"/>
</dbReference>
<evidence type="ECO:0008006" key="6">
    <source>
        <dbReference type="Google" id="ProtNLM"/>
    </source>
</evidence>
<feature type="transmembrane region" description="Helical" evidence="1">
    <location>
        <begin position="7"/>
        <end position="24"/>
    </location>
</feature>
<accession>A0A067TB62</accession>
<feature type="domain" description="Ketopantoate reductase N-terminal" evidence="2">
    <location>
        <begin position="8"/>
        <end position="171"/>
    </location>
</feature>
<evidence type="ECO:0000256" key="1">
    <source>
        <dbReference type="SAM" id="Phobius"/>
    </source>
</evidence>
<dbReference type="HOGENOM" id="CLU_031468_2_1_1"/>
<feature type="domain" description="Ketopantoate reductase C-terminal" evidence="3">
    <location>
        <begin position="260"/>
        <end position="360"/>
    </location>
</feature>
<dbReference type="InterPro" id="IPR013752">
    <property type="entry name" value="KPA_reductase"/>
</dbReference>
<dbReference type="EMBL" id="KL142377">
    <property type="protein sequence ID" value="KDR77134.1"/>
    <property type="molecule type" value="Genomic_DNA"/>
</dbReference>
<keyword evidence="5" id="KW-1185">Reference proteome</keyword>
<gene>
    <name evidence="4" type="ORF">GALMADRAFT_246353</name>
</gene>
<keyword evidence="1" id="KW-0812">Transmembrane</keyword>
<evidence type="ECO:0000259" key="2">
    <source>
        <dbReference type="Pfam" id="PF02558"/>
    </source>
</evidence>
<evidence type="ECO:0000259" key="3">
    <source>
        <dbReference type="Pfam" id="PF08546"/>
    </source>
</evidence>
<dbReference type="AlphaFoldDB" id="A0A067TB62"/>
<dbReference type="PANTHER" id="PTHR21708">
    <property type="entry name" value="PROBABLE 2-DEHYDROPANTOATE 2-REDUCTASE"/>
    <property type="match status" value="1"/>
</dbReference>
<dbReference type="Gene3D" id="3.40.50.720">
    <property type="entry name" value="NAD(P)-binding Rossmann-like Domain"/>
    <property type="match status" value="1"/>
</dbReference>
<reference evidence="5" key="1">
    <citation type="journal article" date="2014" name="Proc. Natl. Acad. Sci. U.S.A.">
        <title>Extensive sampling of basidiomycete genomes demonstrates inadequacy of the white-rot/brown-rot paradigm for wood decay fungi.</title>
        <authorList>
            <person name="Riley R."/>
            <person name="Salamov A.A."/>
            <person name="Brown D.W."/>
            <person name="Nagy L.G."/>
            <person name="Floudas D."/>
            <person name="Held B.W."/>
            <person name="Levasseur A."/>
            <person name="Lombard V."/>
            <person name="Morin E."/>
            <person name="Otillar R."/>
            <person name="Lindquist E.A."/>
            <person name="Sun H."/>
            <person name="LaButti K.M."/>
            <person name="Schmutz J."/>
            <person name="Jabbour D."/>
            <person name="Luo H."/>
            <person name="Baker S.E."/>
            <person name="Pisabarro A.G."/>
            <person name="Walton J.D."/>
            <person name="Blanchette R.A."/>
            <person name="Henrissat B."/>
            <person name="Martin F."/>
            <person name="Cullen D."/>
            <person name="Hibbett D.S."/>
            <person name="Grigoriev I.V."/>
        </authorList>
    </citation>
    <scope>NUCLEOTIDE SEQUENCE [LARGE SCALE GENOMIC DNA]</scope>
    <source>
        <strain evidence="5">CBS 339.88</strain>
    </source>
</reference>
<dbReference type="Pfam" id="PF02558">
    <property type="entry name" value="ApbA"/>
    <property type="match status" value="1"/>
</dbReference>
<keyword evidence="1" id="KW-1133">Transmembrane helix</keyword>
<keyword evidence="1" id="KW-0472">Membrane</keyword>
<dbReference type="Gene3D" id="1.10.1040.10">
    <property type="entry name" value="N-(1-d-carboxylethyl)-l-norvaline Dehydrogenase, domain 2"/>
    <property type="match status" value="1"/>
</dbReference>
<dbReference type="GO" id="GO:0005737">
    <property type="term" value="C:cytoplasm"/>
    <property type="evidence" value="ECO:0007669"/>
    <property type="project" value="TreeGrafter"/>
</dbReference>
<dbReference type="STRING" id="685588.A0A067TB62"/>
<dbReference type="OrthoDB" id="3609at2759"/>
<protein>
    <recommendedName>
        <fullName evidence="6">Ketopantoate reductase C-terminal domain-containing protein</fullName>
    </recommendedName>
</protein>
<sequence length="375" mass="41738">MSEQLKDVLLVGFGAVGAIYSLILKKSGLARVTAVARSNYDLVNAEGVHFQSRKYGNVKGWRPDRLCRSVADAADRPYSYVVVTTKAIPDLVTTSQILAPLLSDRYRELYPQPTYVLLQNGLNVERDLYDSLSADKEEPSIINCALWIYTNLLAPNVVEHGDFDRVKIGLHRHQDQIATVNSPREAALLKDFGNILETGGSTITIVPEIKMIKFNKNFWNVAFSSVGTLTQYTIPAIFRPPPSDPSHSYEPFVSPTTADLISTYTIPMIKGVLNELLLLGRALGYPDTEDGLPSSLPAFALESTWKQHAEPENTHVPSMLLDAQKGLPIEVEVIVGEVVRMAKERSVDIPRVETLYGLLLVVQNQTLRKWEARKH</sequence>
<dbReference type="InterPro" id="IPR051402">
    <property type="entry name" value="KPR-Related"/>
</dbReference>
<dbReference type="SUPFAM" id="SSF48179">
    <property type="entry name" value="6-phosphogluconate dehydrogenase C-terminal domain-like"/>
    <property type="match status" value="1"/>
</dbReference>
<dbReference type="Proteomes" id="UP000027222">
    <property type="component" value="Unassembled WGS sequence"/>
</dbReference>
<proteinExistence type="predicted"/>
<evidence type="ECO:0000313" key="4">
    <source>
        <dbReference type="EMBL" id="KDR77134.1"/>
    </source>
</evidence>
<evidence type="ECO:0000313" key="5">
    <source>
        <dbReference type="Proteomes" id="UP000027222"/>
    </source>
</evidence>
<dbReference type="Pfam" id="PF08546">
    <property type="entry name" value="ApbA_C"/>
    <property type="match status" value="1"/>
</dbReference>
<name>A0A067TB62_GALM3</name>
<organism evidence="4 5">
    <name type="scientific">Galerina marginata (strain CBS 339.88)</name>
    <dbReference type="NCBI Taxonomy" id="685588"/>
    <lineage>
        <taxon>Eukaryota</taxon>
        <taxon>Fungi</taxon>
        <taxon>Dikarya</taxon>
        <taxon>Basidiomycota</taxon>
        <taxon>Agaricomycotina</taxon>
        <taxon>Agaricomycetes</taxon>
        <taxon>Agaricomycetidae</taxon>
        <taxon>Agaricales</taxon>
        <taxon>Agaricineae</taxon>
        <taxon>Strophariaceae</taxon>
        <taxon>Galerina</taxon>
    </lineage>
</organism>
<dbReference type="InterPro" id="IPR013332">
    <property type="entry name" value="KPR_N"/>
</dbReference>
<dbReference type="InterPro" id="IPR013328">
    <property type="entry name" value="6PGD_dom2"/>
</dbReference>
<dbReference type="InterPro" id="IPR008927">
    <property type="entry name" value="6-PGluconate_DH-like_C_sf"/>
</dbReference>